<dbReference type="Proteomes" id="UP001552594">
    <property type="component" value="Unassembled WGS sequence"/>
</dbReference>
<organism evidence="3 4">
    <name type="scientific">Streptomyces orinoci</name>
    <name type="common">Streptoverticillium orinoci</name>
    <dbReference type="NCBI Taxonomy" id="67339"/>
    <lineage>
        <taxon>Bacteria</taxon>
        <taxon>Bacillati</taxon>
        <taxon>Actinomycetota</taxon>
        <taxon>Actinomycetes</taxon>
        <taxon>Kitasatosporales</taxon>
        <taxon>Streptomycetaceae</taxon>
        <taxon>Streptomyces</taxon>
    </lineage>
</organism>
<keyword evidence="4" id="KW-1185">Reference proteome</keyword>
<protein>
    <submittedName>
        <fullName evidence="3">Peptidoglycan-binding domain-containing protein</fullName>
    </submittedName>
</protein>
<proteinExistence type="predicted"/>
<feature type="chain" id="PRO_5046632710" evidence="1">
    <location>
        <begin position="34"/>
        <end position="133"/>
    </location>
</feature>
<dbReference type="RefSeq" id="WP_109278361.1">
    <property type="nucleotide sequence ID" value="NZ_JBFAUK010000041.1"/>
</dbReference>
<dbReference type="InterPro" id="IPR036366">
    <property type="entry name" value="PGBDSf"/>
</dbReference>
<gene>
    <name evidence="3" type="ORF">AB0L16_31365</name>
</gene>
<dbReference type="Pfam" id="PF01471">
    <property type="entry name" value="PG_binding_1"/>
    <property type="match status" value="1"/>
</dbReference>
<reference evidence="3 4" key="1">
    <citation type="submission" date="2024-06" db="EMBL/GenBank/DDBJ databases">
        <title>The Natural Products Discovery Center: Release of the First 8490 Sequenced Strains for Exploring Actinobacteria Biosynthetic Diversity.</title>
        <authorList>
            <person name="Kalkreuter E."/>
            <person name="Kautsar S.A."/>
            <person name="Yang D."/>
            <person name="Bader C.D."/>
            <person name="Teijaro C.N."/>
            <person name="Fluegel L."/>
            <person name="Davis C.M."/>
            <person name="Simpson J.R."/>
            <person name="Lauterbach L."/>
            <person name="Steele A.D."/>
            <person name="Gui C."/>
            <person name="Meng S."/>
            <person name="Li G."/>
            <person name="Viehrig K."/>
            <person name="Ye F."/>
            <person name="Su P."/>
            <person name="Kiefer A.F."/>
            <person name="Nichols A."/>
            <person name="Cepeda A.J."/>
            <person name="Yan W."/>
            <person name="Fan B."/>
            <person name="Jiang Y."/>
            <person name="Adhikari A."/>
            <person name="Zheng C.-J."/>
            <person name="Schuster L."/>
            <person name="Cowan T.M."/>
            <person name="Smanski M.J."/>
            <person name="Chevrette M.G."/>
            <person name="De Carvalho L.P.S."/>
            <person name="Shen B."/>
        </authorList>
    </citation>
    <scope>NUCLEOTIDE SEQUENCE [LARGE SCALE GENOMIC DNA]</scope>
    <source>
        <strain evidence="3 4">NPDC052347</strain>
    </source>
</reference>
<name>A0ABV3K6U5_STRON</name>
<keyword evidence="1" id="KW-0732">Signal</keyword>
<evidence type="ECO:0000313" key="4">
    <source>
        <dbReference type="Proteomes" id="UP001552594"/>
    </source>
</evidence>
<evidence type="ECO:0000256" key="1">
    <source>
        <dbReference type="SAM" id="SignalP"/>
    </source>
</evidence>
<dbReference type="InterPro" id="IPR002477">
    <property type="entry name" value="Peptidoglycan-bd-like"/>
</dbReference>
<dbReference type="Gene3D" id="1.10.101.10">
    <property type="entry name" value="PGBD-like superfamily/PGBD"/>
    <property type="match status" value="1"/>
</dbReference>
<evidence type="ECO:0000259" key="2">
    <source>
        <dbReference type="Pfam" id="PF01471"/>
    </source>
</evidence>
<feature type="signal peptide" evidence="1">
    <location>
        <begin position="1"/>
        <end position="33"/>
    </location>
</feature>
<sequence>MPRTTLAHRLAISVSALAVTAAGAFAMAPSATAAPRALTSASTAGRQAQAVHVLALYCGYDSHNTYASRGDRGPKVKEIQCLLEKWAYDIGPSGVDGVFGADTENAVKEFQSDEGLRADGIVGPNTWRKLRYT</sequence>
<dbReference type="EMBL" id="JBFAUK010000041">
    <property type="protein sequence ID" value="MEV5510868.1"/>
    <property type="molecule type" value="Genomic_DNA"/>
</dbReference>
<dbReference type="InterPro" id="IPR036365">
    <property type="entry name" value="PGBD-like_sf"/>
</dbReference>
<accession>A0ABV3K6U5</accession>
<evidence type="ECO:0000313" key="3">
    <source>
        <dbReference type="EMBL" id="MEV5510868.1"/>
    </source>
</evidence>
<feature type="domain" description="Peptidoglycan binding-like" evidence="2">
    <location>
        <begin position="72"/>
        <end position="130"/>
    </location>
</feature>
<dbReference type="SUPFAM" id="SSF47090">
    <property type="entry name" value="PGBD-like"/>
    <property type="match status" value="1"/>
</dbReference>
<comment type="caution">
    <text evidence="3">The sequence shown here is derived from an EMBL/GenBank/DDBJ whole genome shotgun (WGS) entry which is preliminary data.</text>
</comment>